<keyword evidence="7" id="KW-1185">Reference proteome</keyword>
<name>A0A7X3LHF5_9BACL</name>
<keyword evidence="4 5" id="KW-0472">Membrane</keyword>
<keyword evidence="2 5" id="KW-0812">Transmembrane</keyword>
<comment type="caution">
    <text evidence="6">The sequence shown here is derived from an EMBL/GenBank/DDBJ whole genome shotgun (WGS) entry which is preliminary data.</text>
</comment>
<evidence type="ECO:0000313" key="7">
    <source>
        <dbReference type="Proteomes" id="UP000460318"/>
    </source>
</evidence>
<feature type="transmembrane region" description="Helical" evidence="5">
    <location>
        <begin position="45"/>
        <end position="63"/>
    </location>
</feature>
<dbReference type="Pfam" id="PF02361">
    <property type="entry name" value="CbiQ"/>
    <property type="match status" value="1"/>
</dbReference>
<evidence type="ECO:0000256" key="2">
    <source>
        <dbReference type="ARBA" id="ARBA00022692"/>
    </source>
</evidence>
<dbReference type="RefSeq" id="WP_160499364.1">
    <property type="nucleotide sequence ID" value="NZ_WUBI01000003.1"/>
</dbReference>
<keyword evidence="3 5" id="KW-1133">Transmembrane helix</keyword>
<evidence type="ECO:0000313" key="6">
    <source>
        <dbReference type="EMBL" id="MWV45771.1"/>
    </source>
</evidence>
<dbReference type="PANTHER" id="PTHR33514:SF13">
    <property type="entry name" value="PROTEIN ABCI12, CHLOROPLASTIC"/>
    <property type="match status" value="1"/>
</dbReference>
<evidence type="ECO:0000256" key="3">
    <source>
        <dbReference type="ARBA" id="ARBA00022989"/>
    </source>
</evidence>
<gene>
    <name evidence="6" type="ORF">GRF59_19325</name>
</gene>
<protein>
    <submittedName>
        <fullName evidence="6">Energy-coupling factor transporter transmembrane protein EcfT</fullName>
    </submittedName>
</protein>
<dbReference type="InterPro" id="IPR003339">
    <property type="entry name" value="ABC/ECF_trnsptr_transmembrane"/>
</dbReference>
<reference evidence="6 7" key="1">
    <citation type="submission" date="2019-12" db="EMBL/GenBank/DDBJ databases">
        <title>Paenibacillus sp. nov., an endophytic bacterium isolated from the stem of Dendrobium.</title>
        <authorList>
            <person name="Zhao R."/>
        </authorList>
    </citation>
    <scope>NUCLEOTIDE SEQUENCE [LARGE SCALE GENOMIC DNA]</scope>
    <source>
        <strain evidence="6 7">HJL G12</strain>
    </source>
</reference>
<dbReference type="Proteomes" id="UP000460318">
    <property type="component" value="Unassembled WGS sequence"/>
</dbReference>
<sequence>MREKLLIGRLIDTGSQVHRLDPRAKLTAMLLYAAAVVAARSWPALLSLAAFSIAVMALTRIPLGTYLKAAKPLRILMLFILIVQCLAVKGGSVLLAAGSWHLDSAGLEAGMHAVLRMALLVCFTALLTFTTSPGRLNQGLEGMLRPFARCGISPERLSLMTGIALRFIPAILDEAQTIMKAQASRGADLKELPWKEKARMLTALLVPVTVSAFRRAEDLTASMESRGYRLGAPRTQYRPLSWSLKDTCFVAVFVLICLEVVWVGFY</sequence>
<dbReference type="GO" id="GO:0005886">
    <property type="term" value="C:plasma membrane"/>
    <property type="evidence" value="ECO:0007669"/>
    <property type="project" value="TreeGrafter"/>
</dbReference>
<feature type="transmembrane region" description="Helical" evidence="5">
    <location>
        <begin position="75"/>
        <end position="97"/>
    </location>
</feature>
<evidence type="ECO:0000256" key="5">
    <source>
        <dbReference type="SAM" id="Phobius"/>
    </source>
</evidence>
<dbReference type="CDD" id="cd16914">
    <property type="entry name" value="EcfT"/>
    <property type="match status" value="1"/>
</dbReference>
<comment type="subcellular location">
    <subcellularLocation>
        <location evidence="1">Membrane</location>
        <topology evidence="1">Multi-pass membrane protein</topology>
    </subcellularLocation>
</comment>
<dbReference type="PANTHER" id="PTHR33514">
    <property type="entry name" value="PROTEIN ABCI12, CHLOROPLASTIC"/>
    <property type="match status" value="1"/>
</dbReference>
<organism evidence="6 7">
    <name type="scientific">Paenibacillus dendrobii</name>
    <dbReference type="NCBI Taxonomy" id="2691084"/>
    <lineage>
        <taxon>Bacteria</taxon>
        <taxon>Bacillati</taxon>
        <taxon>Bacillota</taxon>
        <taxon>Bacilli</taxon>
        <taxon>Bacillales</taxon>
        <taxon>Paenibacillaceae</taxon>
        <taxon>Paenibacillus</taxon>
    </lineage>
</organism>
<feature type="transmembrane region" description="Helical" evidence="5">
    <location>
        <begin position="247"/>
        <end position="265"/>
    </location>
</feature>
<evidence type="ECO:0000256" key="4">
    <source>
        <dbReference type="ARBA" id="ARBA00023136"/>
    </source>
</evidence>
<accession>A0A7X3LHF5</accession>
<proteinExistence type="predicted"/>
<dbReference type="AlphaFoldDB" id="A0A7X3LHF5"/>
<feature type="transmembrane region" description="Helical" evidence="5">
    <location>
        <begin position="109"/>
        <end position="129"/>
    </location>
</feature>
<evidence type="ECO:0000256" key="1">
    <source>
        <dbReference type="ARBA" id="ARBA00004141"/>
    </source>
</evidence>
<dbReference type="EMBL" id="WUBI01000003">
    <property type="protein sequence ID" value="MWV45771.1"/>
    <property type="molecule type" value="Genomic_DNA"/>
</dbReference>